<evidence type="ECO:0000313" key="2">
    <source>
        <dbReference type="EMBL" id="MFD2661605.1"/>
    </source>
</evidence>
<feature type="coiled-coil region" evidence="1">
    <location>
        <begin position="14"/>
        <end position="48"/>
    </location>
</feature>
<evidence type="ECO:0000313" key="3">
    <source>
        <dbReference type="Proteomes" id="UP001597493"/>
    </source>
</evidence>
<comment type="caution">
    <text evidence="2">The sequence shown here is derived from an EMBL/GenBank/DDBJ whole genome shotgun (WGS) entry which is preliminary data.</text>
</comment>
<sequence>MPYPSPPSPWQVWSMEVQKRLIAQQEELECLKKQVAELEERLAQAGSGPLYHIDRLEYHFDQLKVQKLEGTLNIGMTPPGDGASAAYDIDQLSAAPVNVFPAAESTITVPGAPFPEIRANLDTYFNEEAPERLIGMEREMNLELDPFHRRIIIEDIRKQVPARIKYYVTQARTGEADGPKEAGEGDSLIASVTAKTIRDAEAAMRQYLSQLAGSTVKGGDVS</sequence>
<reference evidence="3" key="1">
    <citation type="journal article" date="2019" name="Int. J. Syst. Evol. Microbiol.">
        <title>The Global Catalogue of Microorganisms (GCM) 10K type strain sequencing project: providing services to taxonomists for standard genome sequencing and annotation.</title>
        <authorList>
            <consortium name="The Broad Institute Genomics Platform"/>
            <consortium name="The Broad Institute Genome Sequencing Center for Infectious Disease"/>
            <person name="Wu L."/>
            <person name="Ma J."/>
        </authorList>
    </citation>
    <scope>NUCLEOTIDE SEQUENCE [LARGE SCALE GENOMIC DNA]</scope>
    <source>
        <strain evidence="3">TISTR 1827</strain>
    </source>
</reference>
<dbReference type="Proteomes" id="UP001597493">
    <property type="component" value="Unassembled WGS sequence"/>
</dbReference>
<gene>
    <name evidence="2" type="primary">gerPC</name>
    <name evidence="2" type="ORF">ACFSW5_15230</name>
</gene>
<dbReference type="RefSeq" id="WP_379274677.1">
    <property type="nucleotide sequence ID" value="NZ_JBHUGT010000029.1"/>
</dbReference>
<protein>
    <submittedName>
        <fullName evidence="2">Spore germination protein GerPC</fullName>
    </submittedName>
</protein>
<dbReference type="EMBL" id="JBHUMY010000016">
    <property type="protein sequence ID" value="MFD2661605.1"/>
    <property type="molecule type" value="Genomic_DNA"/>
</dbReference>
<evidence type="ECO:0000256" key="1">
    <source>
        <dbReference type="SAM" id="Coils"/>
    </source>
</evidence>
<name>A0ABW5QZE5_9BACL</name>
<keyword evidence="3" id="KW-1185">Reference proteome</keyword>
<keyword evidence="1" id="KW-0175">Coiled coil</keyword>
<proteinExistence type="predicted"/>
<dbReference type="InterPro" id="IPR019673">
    <property type="entry name" value="Spore_germination_GerPC"/>
</dbReference>
<organism evidence="2 3">
    <name type="scientific">Paenibacillus thailandensis</name>
    <dbReference type="NCBI Taxonomy" id="393250"/>
    <lineage>
        <taxon>Bacteria</taxon>
        <taxon>Bacillati</taxon>
        <taxon>Bacillota</taxon>
        <taxon>Bacilli</taxon>
        <taxon>Bacillales</taxon>
        <taxon>Paenibacillaceae</taxon>
        <taxon>Paenibacillus</taxon>
    </lineage>
</organism>
<dbReference type="Pfam" id="PF10737">
    <property type="entry name" value="GerPC"/>
    <property type="match status" value="1"/>
</dbReference>
<accession>A0ABW5QZE5</accession>